<sequence>MLNTRVWILDLEEYPPLKNLGGVRGARMEGWLSSMLCAVNGVVASSFSNSTGDAMNIISTVKGTVVLSKVWKELFSDQTVSFYPLGKKDGKVYIQLSREDNCKKLIISSDGYQGTNVAEDLHHVIGLDTSGIDGCIREVVVSGSTEIETCSIEVFPEVIGKGFVTVLASNGLETGPSNSNHALPIGEEFVGSSNKFENLCSVVELQVGHEVPSRSVRVAAVGIANLMNKLKPKENGKKERQR</sequence>
<name>A0ABR2TC78_9ROSI</name>
<keyword evidence="2" id="KW-1185">Reference proteome</keyword>
<proteinExistence type="predicted"/>
<evidence type="ECO:0000313" key="1">
    <source>
        <dbReference type="EMBL" id="KAK9035097.1"/>
    </source>
</evidence>
<evidence type="ECO:0000313" key="2">
    <source>
        <dbReference type="Proteomes" id="UP001396334"/>
    </source>
</evidence>
<gene>
    <name evidence="1" type="ORF">V6N11_077148</name>
</gene>
<comment type="caution">
    <text evidence="1">The sequence shown here is derived from an EMBL/GenBank/DDBJ whole genome shotgun (WGS) entry which is preliminary data.</text>
</comment>
<organism evidence="1 2">
    <name type="scientific">Hibiscus sabdariffa</name>
    <name type="common">roselle</name>
    <dbReference type="NCBI Taxonomy" id="183260"/>
    <lineage>
        <taxon>Eukaryota</taxon>
        <taxon>Viridiplantae</taxon>
        <taxon>Streptophyta</taxon>
        <taxon>Embryophyta</taxon>
        <taxon>Tracheophyta</taxon>
        <taxon>Spermatophyta</taxon>
        <taxon>Magnoliopsida</taxon>
        <taxon>eudicotyledons</taxon>
        <taxon>Gunneridae</taxon>
        <taxon>Pentapetalae</taxon>
        <taxon>rosids</taxon>
        <taxon>malvids</taxon>
        <taxon>Malvales</taxon>
        <taxon>Malvaceae</taxon>
        <taxon>Malvoideae</taxon>
        <taxon>Hibiscus</taxon>
    </lineage>
</organism>
<reference evidence="1 2" key="1">
    <citation type="journal article" date="2024" name="G3 (Bethesda)">
        <title>Genome assembly of Hibiscus sabdariffa L. provides insights into metabolisms of medicinal natural products.</title>
        <authorList>
            <person name="Kim T."/>
        </authorList>
    </citation>
    <scope>NUCLEOTIDE SEQUENCE [LARGE SCALE GENOMIC DNA]</scope>
    <source>
        <strain evidence="1">TK-2024</strain>
        <tissue evidence="1">Old leaves</tissue>
    </source>
</reference>
<dbReference type="EMBL" id="JBBPBN010000006">
    <property type="protein sequence ID" value="KAK9035097.1"/>
    <property type="molecule type" value="Genomic_DNA"/>
</dbReference>
<dbReference type="Proteomes" id="UP001396334">
    <property type="component" value="Unassembled WGS sequence"/>
</dbReference>
<protein>
    <submittedName>
        <fullName evidence="1">Uncharacterized protein</fullName>
    </submittedName>
</protein>
<accession>A0ABR2TC78</accession>